<proteinExistence type="predicted"/>
<dbReference type="AlphaFoldDB" id="Q5FKJ9"/>
<dbReference type="EMBL" id="CP000033">
    <property type="protein sequence ID" value="AAV42775.1"/>
    <property type="molecule type" value="Genomic_DNA"/>
</dbReference>
<accession>Q5FKJ9</accession>
<dbReference type="KEGG" id="lac:LBA0918"/>
<keyword evidence="2" id="KW-1185">Reference proteome</keyword>
<sequence>MMQLKRLKISLEMRMCFKAHSFILAKNFAIDQIQSFLYKNTPFI</sequence>
<dbReference type="BioCyc" id="LACI272621:G1G49-925-MONOMER"/>
<protein>
    <submittedName>
        <fullName evidence="1">Uncharacterized protein citG</fullName>
    </submittedName>
</protein>
<gene>
    <name evidence="1" type="primary">citG</name>
    <name evidence="1" type="ordered locus">LBA0918</name>
</gene>
<evidence type="ECO:0000313" key="1">
    <source>
        <dbReference type="EMBL" id="AAV42775.1"/>
    </source>
</evidence>
<reference evidence="1 2" key="1">
    <citation type="journal article" date="2005" name="Proc. Natl. Acad. Sci. U.S.A.">
        <title>Complete genome sequence of the probiotic lactic acid bacterium Lactobacillus acidophilus NCFM.</title>
        <authorList>
            <person name="Altermann E."/>
            <person name="Russell W.M."/>
            <person name="Azcarate-Peril M.A."/>
            <person name="Barrangou R."/>
            <person name="Buck B.L."/>
            <person name="McAuliffe O."/>
            <person name="Souther N."/>
            <person name="Dobson A."/>
            <person name="Duong T."/>
            <person name="Callanan M."/>
            <person name="Lick S."/>
            <person name="Hamrick A."/>
            <person name="Cano R."/>
            <person name="Klaenhammer T.R."/>
        </authorList>
    </citation>
    <scope>NUCLEOTIDE SEQUENCE [LARGE SCALE GENOMIC DNA]</scope>
    <source>
        <strain evidence="2">ATCC 700396 / NCK56 / N2 / NCFM</strain>
    </source>
</reference>
<dbReference type="HOGENOM" id="CLU_3217652_0_0_9"/>
<dbReference type="Proteomes" id="UP000006381">
    <property type="component" value="Chromosome"/>
</dbReference>
<dbReference type="STRING" id="272621.LBA0918"/>
<organism evidence="2">
    <name type="scientific">Lactobacillus acidophilus (strain ATCC 700396 / NCK56 / N2 / NCFM)</name>
    <dbReference type="NCBI Taxonomy" id="272621"/>
    <lineage>
        <taxon>Bacteria</taxon>
        <taxon>Bacillati</taxon>
        <taxon>Bacillota</taxon>
        <taxon>Bacilli</taxon>
        <taxon>Lactobacillales</taxon>
        <taxon>Lactobacillaceae</taxon>
        <taxon>Lactobacillus</taxon>
    </lineage>
</organism>
<name>Q5FKJ9_LACAC</name>
<evidence type="ECO:0000313" key="2">
    <source>
        <dbReference type="Proteomes" id="UP000006381"/>
    </source>
</evidence>